<feature type="domain" description="F-box" evidence="1">
    <location>
        <begin position="1"/>
        <end position="45"/>
    </location>
</feature>
<evidence type="ECO:0000259" key="1">
    <source>
        <dbReference type="PROSITE" id="PS50181"/>
    </source>
</evidence>
<dbReference type="GO" id="GO:0019005">
    <property type="term" value="C:SCF ubiquitin ligase complex"/>
    <property type="evidence" value="ECO:0007669"/>
    <property type="project" value="TreeGrafter"/>
</dbReference>
<dbReference type="AlphaFoldDB" id="A0A6T9YRE2"/>
<dbReference type="CDD" id="cd09917">
    <property type="entry name" value="F-box_SF"/>
    <property type="match status" value="1"/>
</dbReference>
<evidence type="ECO:0000313" key="2">
    <source>
        <dbReference type="EMBL" id="CAD9580946.1"/>
    </source>
</evidence>
<dbReference type="InterPro" id="IPR036047">
    <property type="entry name" value="F-box-like_dom_sf"/>
</dbReference>
<name>A0A6T9YRE2_BIGNA</name>
<dbReference type="InterPro" id="IPR001810">
    <property type="entry name" value="F-box_dom"/>
</dbReference>
<protein>
    <recommendedName>
        <fullName evidence="1">F-box domain-containing protein</fullName>
    </recommendedName>
</protein>
<dbReference type="SMART" id="SM00367">
    <property type="entry name" value="LRR_CC"/>
    <property type="match status" value="3"/>
</dbReference>
<dbReference type="EMBL" id="HBHA01001837">
    <property type="protein sequence ID" value="CAD9580946.1"/>
    <property type="molecule type" value="Transcribed_RNA"/>
</dbReference>
<dbReference type="InterPro" id="IPR057207">
    <property type="entry name" value="FBXL15_LRR"/>
</dbReference>
<reference evidence="2" key="1">
    <citation type="submission" date="2021-01" db="EMBL/GenBank/DDBJ databases">
        <authorList>
            <person name="Corre E."/>
            <person name="Pelletier E."/>
            <person name="Niang G."/>
            <person name="Scheremetjew M."/>
            <person name="Finn R."/>
            <person name="Kale V."/>
            <person name="Holt S."/>
            <person name="Cochrane G."/>
            <person name="Meng A."/>
            <person name="Brown T."/>
            <person name="Cohen L."/>
        </authorList>
    </citation>
    <scope>NUCLEOTIDE SEQUENCE</scope>
    <source>
        <strain evidence="2">CCMP1258.1</strain>
    </source>
</reference>
<dbReference type="InterPro" id="IPR006553">
    <property type="entry name" value="Leu-rich_rpt_Cys-con_subtyp"/>
</dbReference>
<dbReference type="InterPro" id="IPR032675">
    <property type="entry name" value="LRR_dom_sf"/>
</dbReference>
<proteinExistence type="predicted"/>
<dbReference type="Pfam" id="PF25372">
    <property type="entry name" value="DUF7885"/>
    <property type="match status" value="1"/>
</dbReference>
<organism evidence="2">
    <name type="scientific">Bigelowiella natans</name>
    <name type="common">Pedinomonas minutissima</name>
    <name type="synonym">Chlorarachnion sp. (strain CCMP621)</name>
    <dbReference type="NCBI Taxonomy" id="227086"/>
    <lineage>
        <taxon>Eukaryota</taxon>
        <taxon>Sar</taxon>
        <taxon>Rhizaria</taxon>
        <taxon>Cercozoa</taxon>
        <taxon>Chlorarachniophyceae</taxon>
        <taxon>Bigelowiella</taxon>
    </lineage>
</organism>
<dbReference type="SUPFAM" id="SSF81383">
    <property type="entry name" value="F-box domain"/>
    <property type="match status" value="1"/>
</dbReference>
<sequence length="421" mass="46886">METQIPDDCLVQVLCYLSVPDLVRTAIGCSRFRRLIKTSCLYPVVVPGKSEELLGVLDLIGKVRSISLCSKMGTGTCQTWVRPGHLRAIANTYQASLQRLDLGLWCEMKHSPNRYRFKVLTDELKDISELRCPLECLVQNTKAISTFKNLSKLSIGSSGCSTQLLRSLVGYLAHLPHLRSFYVQAHFDAELAVLLSKCRSLKQLSFGGEGMSDDAARHIQHLIQLEYLDASGNDGSQHIPLCLTDIGLGYLKELRNMRELNLYGNYGISDEGIRSVLKEMKYLENLCIGSPKVEDSTVKALVDYGIAAKIKILGLQGSSITSSAIPSLLNFPLLRKLDLSYCYRVKDDALTSLKSLIDRKIRINMEETGLSYDGWNIAEAILGHEQVQDTPQAWISIGGNLEERRCPDAKASSSPWLLWTL</sequence>
<accession>A0A6T9YRE2</accession>
<dbReference type="Pfam" id="PF00646">
    <property type="entry name" value="F-box"/>
    <property type="match status" value="1"/>
</dbReference>
<dbReference type="GO" id="GO:0031146">
    <property type="term" value="P:SCF-dependent proteasomal ubiquitin-dependent protein catabolic process"/>
    <property type="evidence" value="ECO:0007669"/>
    <property type="project" value="TreeGrafter"/>
</dbReference>
<dbReference type="PROSITE" id="PS50181">
    <property type="entry name" value="FBOX"/>
    <property type="match status" value="1"/>
</dbReference>
<dbReference type="Gene3D" id="3.80.10.10">
    <property type="entry name" value="Ribonuclease Inhibitor"/>
    <property type="match status" value="2"/>
</dbReference>
<dbReference type="SUPFAM" id="SSF52047">
    <property type="entry name" value="RNI-like"/>
    <property type="match status" value="1"/>
</dbReference>
<dbReference type="Gene3D" id="1.20.1280.50">
    <property type="match status" value="1"/>
</dbReference>
<gene>
    <name evidence="2" type="ORF">BIGN1055_LOCUS1174</name>
</gene>
<dbReference type="PANTHER" id="PTHR13318">
    <property type="entry name" value="PARTNER OF PAIRED, ISOFORM B-RELATED"/>
    <property type="match status" value="1"/>
</dbReference>
<dbReference type="PANTHER" id="PTHR13318:SF281">
    <property type="entry name" value="F-BOX DOMAIN-CONTAINING PROTEIN"/>
    <property type="match status" value="1"/>
</dbReference>